<reference evidence="4" key="1">
    <citation type="submission" date="2025-08" db="UniProtKB">
        <authorList>
            <consortium name="RefSeq"/>
        </authorList>
    </citation>
    <scope>IDENTIFICATION</scope>
    <source>
        <tissue evidence="4">Testes</tissue>
    </source>
</reference>
<feature type="region of interest" description="Disordered" evidence="1">
    <location>
        <begin position="960"/>
        <end position="1014"/>
    </location>
</feature>
<feature type="compositionally biased region" description="Basic and acidic residues" evidence="1">
    <location>
        <begin position="836"/>
        <end position="845"/>
    </location>
</feature>
<feature type="compositionally biased region" description="Polar residues" evidence="1">
    <location>
        <begin position="784"/>
        <end position="798"/>
    </location>
</feature>
<dbReference type="RefSeq" id="XP_002737276.1">
    <property type="nucleotide sequence ID" value="XM_002737230.2"/>
</dbReference>
<feature type="compositionally biased region" description="Polar residues" evidence="1">
    <location>
        <begin position="932"/>
        <end position="942"/>
    </location>
</feature>
<feature type="compositionally biased region" description="Acidic residues" evidence="1">
    <location>
        <begin position="846"/>
        <end position="858"/>
    </location>
</feature>
<feature type="compositionally biased region" description="Basic residues" evidence="1">
    <location>
        <begin position="1211"/>
        <end position="1220"/>
    </location>
</feature>
<feature type="region of interest" description="Disordered" evidence="1">
    <location>
        <begin position="545"/>
        <end position="646"/>
    </location>
</feature>
<dbReference type="InterPro" id="IPR011029">
    <property type="entry name" value="DEATH-like_dom_sf"/>
</dbReference>
<dbReference type="InterPro" id="IPR000488">
    <property type="entry name" value="Death_dom"/>
</dbReference>
<feature type="region of interest" description="Disordered" evidence="1">
    <location>
        <begin position="1027"/>
        <end position="1047"/>
    </location>
</feature>
<keyword evidence="3" id="KW-1185">Reference proteome</keyword>
<protein>
    <submittedName>
        <fullName evidence="4">Uncharacterized protein LOC100370565</fullName>
    </submittedName>
</protein>
<dbReference type="Pfam" id="PF00531">
    <property type="entry name" value="Death"/>
    <property type="match status" value="1"/>
</dbReference>
<feature type="region of interest" description="Disordered" evidence="1">
    <location>
        <begin position="782"/>
        <end position="889"/>
    </location>
</feature>
<dbReference type="GeneID" id="100370565"/>
<feature type="domain" description="Death" evidence="2">
    <location>
        <begin position="235"/>
        <end position="308"/>
    </location>
</feature>
<feature type="region of interest" description="Disordered" evidence="1">
    <location>
        <begin position="675"/>
        <end position="704"/>
    </location>
</feature>
<feature type="compositionally biased region" description="Basic and acidic residues" evidence="1">
    <location>
        <begin position="1036"/>
        <end position="1047"/>
    </location>
</feature>
<feature type="compositionally biased region" description="Basic and acidic residues" evidence="1">
    <location>
        <begin position="819"/>
        <end position="829"/>
    </location>
</feature>
<organism evidence="3 4">
    <name type="scientific">Saccoglossus kowalevskii</name>
    <name type="common">Acorn worm</name>
    <dbReference type="NCBI Taxonomy" id="10224"/>
    <lineage>
        <taxon>Eukaryota</taxon>
        <taxon>Metazoa</taxon>
        <taxon>Hemichordata</taxon>
        <taxon>Enteropneusta</taxon>
        <taxon>Harrimaniidae</taxon>
        <taxon>Saccoglossus</taxon>
    </lineage>
</organism>
<accession>A0ABM0GTX5</accession>
<feature type="compositionally biased region" description="Low complexity" evidence="1">
    <location>
        <begin position="580"/>
        <end position="595"/>
    </location>
</feature>
<feature type="region of interest" description="Disordered" evidence="1">
    <location>
        <begin position="903"/>
        <end position="943"/>
    </location>
</feature>
<feature type="compositionally biased region" description="Polar residues" evidence="1">
    <location>
        <begin position="676"/>
        <end position="690"/>
    </location>
</feature>
<evidence type="ECO:0000256" key="1">
    <source>
        <dbReference type="SAM" id="MobiDB-lite"/>
    </source>
</evidence>
<dbReference type="Proteomes" id="UP000694865">
    <property type="component" value="Unplaced"/>
</dbReference>
<evidence type="ECO:0000313" key="4">
    <source>
        <dbReference type="RefSeq" id="XP_002737276.1"/>
    </source>
</evidence>
<dbReference type="SUPFAM" id="SSF47986">
    <property type="entry name" value="DEATH domain"/>
    <property type="match status" value="1"/>
</dbReference>
<dbReference type="PROSITE" id="PS50017">
    <property type="entry name" value="DEATH_DOMAIN"/>
    <property type="match status" value="1"/>
</dbReference>
<dbReference type="Gene3D" id="1.10.533.10">
    <property type="entry name" value="Death Domain, Fas"/>
    <property type="match status" value="1"/>
</dbReference>
<feature type="region of interest" description="Disordered" evidence="1">
    <location>
        <begin position="1208"/>
        <end position="1247"/>
    </location>
</feature>
<sequence>MHCASASDFNSPASFSWPGSTVNDGSVDISTDSIGADKSHSTEVTLQVENSVQNIDVSLQTFYLSYMVHTARAFQRALLQRITSYGAVPKVQVVRADPSEKTHCLWADILCQTLESYAHLVQQYSSGQLKKKLEGELKKFDYNEKLEVSLLGHEDVVVREGTDTPGSSRSSMDSSIYNSFENSVNRKPIPWNSEQEKKQFVPESSFGEASTLREKVEAERRNMMKDAETNIEDDLDLVFKFLKTRVGRNWREFLRCLGASEAEIRNLWLVHFNVRGWHDCIYQGLLLWRLREQSEATIDKLLNALDHITVMRIDIKDELEKYWNDLKYTEHITQSQPDPPPRKLPNGATIDALMGRRKQDTLKEKEKMLALLEGTRILKQQKRKAKKDFFSTIGSDSSAFSRVDKDEFGIQSKSPQRHNGNNNVERTIKSDTWPRQGPITDWGTVDNYLTSTQETLDEMDKFDRPENGSDHRLNARESQPCLFERKKTYNSTTDCPSHVWESNHRVPIVAKILNERRKYQPTHSGAVRGNGELVEVTPYTDSVKLSSKSSGFYESNGTPTDATNSPPNSVFTPQSDDGYFTFPTTTPNTAETSENINRLPVIEHDDETASYYTASGSTKSSTSPNSLTRLGHDKIDAPQLSESSTSWNTTLEDMHWEDFQNMSLREFQLNRGVLGSSKTPSSTNNESVASRSEPAYTDSTPNGDVFEWQNFDNSTPTYYTPKGIRHFTPIKPSSSAESSCKFGVIDEEPSDYVTANNCPDLEDDLTAVTYFPTEMEPIFDFPIASSSPMGHSTNTHNTPEPFRLETYPEPHLASRKSGNSREKPSEKQRDRKKQKDKPNFDKIDDMEPIDDYQDTDGVDVDKPRRKRYTKRSPSKKLPNRKGKLPNRSNLFWRTGKEIVIDHDPADKPAYTPVGSNAVPKNKLLANNREKQPNSSANSTPETNRCIMCPLPTFRKSHVKPTEFKDYRPPPSPWELRTNDNSEEEIGNILSDDKNTKADNKTRRTPSVAESANSEEVQQFMKTFPRFHRSSKGSSTHHLDDERGHSPWELRNDENISLSSAAHLVARSGSVKNGSITPSFGESVFESPWITRNDLEAQKDRLRENAEMLIDDLRMRGLADIKSDKMDQDACFLMVIGETVRHLLEENNQDTKNIYALKHVDDNTCEVNLHKKDKNSKPGKVIPRRKPSSDEELNANIKHTLYGNYTLNFQLKKNKKPRRKQPSSAKRDPKLKYLNPVRPRTYSRDSPP</sequence>
<feature type="compositionally biased region" description="Basic residues" evidence="1">
    <location>
        <begin position="863"/>
        <end position="884"/>
    </location>
</feature>
<feature type="compositionally biased region" description="Polar residues" evidence="1">
    <location>
        <begin position="411"/>
        <end position="425"/>
    </location>
</feature>
<feature type="compositionally biased region" description="Low complexity" evidence="1">
    <location>
        <begin position="609"/>
        <end position="628"/>
    </location>
</feature>
<feature type="region of interest" description="Disordered" evidence="1">
    <location>
        <begin position="1169"/>
        <end position="1189"/>
    </location>
</feature>
<feature type="region of interest" description="Disordered" evidence="1">
    <location>
        <begin position="411"/>
        <end position="439"/>
    </location>
</feature>
<evidence type="ECO:0000313" key="3">
    <source>
        <dbReference type="Proteomes" id="UP000694865"/>
    </source>
</evidence>
<gene>
    <name evidence="4" type="primary">LOC100370565</name>
</gene>
<evidence type="ECO:0000259" key="2">
    <source>
        <dbReference type="PROSITE" id="PS50017"/>
    </source>
</evidence>
<dbReference type="CDD" id="cd01670">
    <property type="entry name" value="Death"/>
    <property type="match status" value="1"/>
</dbReference>
<proteinExistence type="predicted"/>
<name>A0ABM0GTX5_SACKO</name>
<feature type="compositionally biased region" description="Polar residues" evidence="1">
    <location>
        <begin position="545"/>
        <end position="575"/>
    </location>
</feature>
<feature type="compositionally biased region" description="Basic and acidic residues" evidence="1">
    <location>
        <begin position="990"/>
        <end position="1001"/>
    </location>
</feature>